<evidence type="ECO:0000313" key="1">
    <source>
        <dbReference type="EMBL" id="OLQ01719.1"/>
    </source>
</evidence>
<accession>A0A1Q9E2U5</accession>
<evidence type="ECO:0000313" key="2">
    <source>
        <dbReference type="Proteomes" id="UP000186817"/>
    </source>
</evidence>
<sequence>MDSLPTLRPSLLPFMRQILDSALVAYLEEPSTLGRIPAITLGVVGSCELLLSAGIIAKSQALIPQSGNEGGVGSVLCVIDYDATEDAGGLKGQVRRRCSFSCVLAVLGRRLRRHSGGLGSAQTKPLRGSVKLSVTEPPCLSCLSALMHFCTQHPQLRVEARSGLESRIDLLVSTVSVFRQAILDGSLMRYGRQLALLDAQPTAQKTSQAPECKHVRTDTMNCRAGMQCSVTATMLWLRGLHSLVLAPLVTVKGVWILLLPLVDAVRAAREGRADVGLLELEHHHAEEQMQQEEMHTNLQQQTHLTSLEHVANSAAAGELLIFRMLTGQPKQDLWTKGLAGYNVSRTLDAYHINSAGKLHQAVAAAADTRCMGRLLLDSEHRCHKAFPVYDLMLTTLLVMLMTSLVCCGCCCGPFCHGPVKTYSLRIKSGKEAFACTGVRSGTSRFGPKEKLAAHADVRSRNLRMRSSSLLALVYATLVASAEEKLVGEFGQEVLGCRCAGGKTTHGNCGYHFHFMSNEDKPWCRTKFGCGHYSIKGNWVYCDPRGTERRRADDGKLYNALDFKKFYPKDGKEKWAAAAAYEETRIARNGKAYKASEFRDYYIDYLGEEGWLTEWTGAQEETRKANDGKFYTFDQFVEHYGKDAVWKMWDSATKRRPEL</sequence>
<comment type="caution">
    <text evidence="1">The sequence shown here is derived from an EMBL/GenBank/DDBJ whole genome shotgun (WGS) entry which is preliminary data.</text>
</comment>
<dbReference type="EMBL" id="LSRX01000283">
    <property type="protein sequence ID" value="OLQ01719.1"/>
    <property type="molecule type" value="Genomic_DNA"/>
</dbReference>
<proteinExistence type="predicted"/>
<reference evidence="1 2" key="1">
    <citation type="submission" date="2016-02" db="EMBL/GenBank/DDBJ databases">
        <title>Genome analysis of coral dinoflagellate symbionts highlights evolutionary adaptations to a symbiotic lifestyle.</title>
        <authorList>
            <person name="Aranda M."/>
            <person name="Li Y."/>
            <person name="Liew Y.J."/>
            <person name="Baumgarten S."/>
            <person name="Simakov O."/>
            <person name="Wilson M."/>
            <person name="Piel J."/>
            <person name="Ashoor H."/>
            <person name="Bougouffa S."/>
            <person name="Bajic V.B."/>
            <person name="Ryu T."/>
            <person name="Ravasi T."/>
            <person name="Bayer T."/>
            <person name="Micklem G."/>
            <person name="Kim H."/>
            <person name="Bhak J."/>
            <person name="Lajeunesse T.C."/>
            <person name="Voolstra C.R."/>
        </authorList>
    </citation>
    <scope>NUCLEOTIDE SEQUENCE [LARGE SCALE GENOMIC DNA]</scope>
    <source>
        <strain evidence="1 2">CCMP2467</strain>
    </source>
</reference>
<dbReference type="AlphaFoldDB" id="A0A1Q9E2U5"/>
<keyword evidence="2" id="KW-1185">Reference proteome</keyword>
<dbReference type="Proteomes" id="UP000186817">
    <property type="component" value="Unassembled WGS sequence"/>
</dbReference>
<name>A0A1Q9E2U5_SYMMI</name>
<dbReference type="OrthoDB" id="430029at2759"/>
<organism evidence="1 2">
    <name type="scientific">Symbiodinium microadriaticum</name>
    <name type="common">Dinoflagellate</name>
    <name type="synonym">Zooxanthella microadriatica</name>
    <dbReference type="NCBI Taxonomy" id="2951"/>
    <lineage>
        <taxon>Eukaryota</taxon>
        <taxon>Sar</taxon>
        <taxon>Alveolata</taxon>
        <taxon>Dinophyceae</taxon>
        <taxon>Suessiales</taxon>
        <taxon>Symbiodiniaceae</taxon>
        <taxon>Symbiodinium</taxon>
    </lineage>
</organism>
<gene>
    <name evidence="1" type="ORF">AK812_SmicGene15520</name>
</gene>
<protein>
    <submittedName>
        <fullName evidence="1">Uncharacterized protein</fullName>
    </submittedName>
</protein>